<name>A0ABY2SMR6_9HYPH</name>
<dbReference type="RefSeq" id="WP_136989947.1">
    <property type="nucleotide sequence ID" value="NZ_SZPQ01000011.1"/>
</dbReference>
<evidence type="ECO:0000256" key="1">
    <source>
        <dbReference type="ARBA" id="ARBA00023015"/>
    </source>
</evidence>
<evidence type="ECO:0000313" key="6">
    <source>
        <dbReference type="EMBL" id="TKI06508.1"/>
    </source>
</evidence>
<dbReference type="Gene3D" id="1.10.357.10">
    <property type="entry name" value="Tetracycline Repressor, domain 2"/>
    <property type="match status" value="1"/>
</dbReference>
<protein>
    <submittedName>
        <fullName evidence="6">TetR/AcrR family transcriptional regulator</fullName>
    </submittedName>
</protein>
<dbReference type="PANTHER" id="PTHR30055">
    <property type="entry name" value="HTH-TYPE TRANSCRIPTIONAL REGULATOR RUTR"/>
    <property type="match status" value="1"/>
</dbReference>
<organism evidence="6 7">
    <name type="scientific">Martelella alba</name>
    <dbReference type="NCBI Taxonomy" id="2590451"/>
    <lineage>
        <taxon>Bacteria</taxon>
        <taxon>Pseudomonadati</taxon>
        <taxon>Pseudomonadota</taxon>
        <taxon>Alphaproteobacteria</taxon>
        <taxon>Hyphomicrobiales</taxon>
        <taxon>Aurantimonadaceae</taxon>
        <taxon>Martelella</taxon>
    </lineage>
</organism>
<dbReference type="InterPro" id="IPR009057">
    <property type="entry name" value="Homeodomain-like_sf"/>
</dbReference>
<sequence>MTKHMNTNPSRGPLDHSVRDQVVEAAKEHFGHFGYEKTTVSDLAKSIGFSKAYIYKFFDSKQEIGEVICSNRLAMIMDIVNSAVADAPTASEKMRRLFKALAEAGGDLFFHDRKLYDIAAVAARDKWPSAEAHEQRIRQLIEKIILEGRQTGEFERKTPLDEASYAIFLVMRPYLSPVQLQYNLETASTAAALLSSLILRSLSPYL</sequence>
<dbReference type="InterPro" id="IPR041478">
    <property type="entry name" value="TetR_C_27"/>
</dbReference>
<dbReference type="InterPro" id="IPR001647">
    <property type="entry name" value="HTH_TetR"/>
</dbReference>
<dbReference type="PROSITE" id="PS50977">
    <property type="entry name" value="HTH_TETR_2"/>
    <property type="match status" value="1"/>
</dbReference>
<dbReference type="PANTHER" id="PTHR30055:SF234">
    <property type="entry name" value="HTH-TYPE TRANSCRIPTIONAL REGULATOR BETI"/>
    <property type="match status" value="1"/>
</dbReference>
<dbReference type="Pfam" id="PF00440">
    <property type="entry name" value="TetR_N"/>
    <property type="match status" value="1"/>
</dbReference>
<keyword evidence="3" id="KW-0804">Transcription</keyword>
<keyword evidence="2 4" id="KW-0238">DNA-binding</keyword>
<dbReference type="SUPFAM" id="SSF46689">
    <property type="entry name" value="Homeodomain-like"/>
    <property type="match status" value="1"/>
</dbReference>
<feature type="domain" description="HTH tetR-type" evidence="5">
    <location>
        <begin position="16"/>
        <end position="76"/>
    </location>
</feature>
<evidence type="ECO:0000256" key="4">
    <source>
        <dbReference type="PROSITE-ProRule" id="PRU00335"/>
    </source>
</evidence>
<dbReference type="PRINTS" id="PR00455">
    <property type="entry name" value="HTHTETR"/>
</dbReference>
<gene>
    <name evidence="6" type="ORF">FCN80_09615</name>
</gene>
<reference evidence="6 7" key="1">
    <citation type="submission" date="2019-04" db="EMBL/GenBank/DDBJ databases">
        <authorList>
            <person name="Li M."/>
            <person name="Gao C."/>
        </authorList>
    </citation>
    <scope>NUCLEOTIDE SEQUENCE [LARGE SCALE GENOMIC DNA]</scope>
    <source>
        <strain evidence="6 7">BGMRC 2031</strain>
    </source>
</reference>
<dbReference type="Gene3D" id="1.10.10.60">
    <property type="entry name" value="Homeodomain-like"/>
    <property type="match status" value="1"/>
</dbReference>
<evidence type="ECO:0000313" key="7">
    <source>
        <dbReference type="Proteomes" id="UP000305202"/>
    </source>
</evidence>
<evidence type="ECO:0000256" key="3">
    <source>
        <dbReference type="ARBA" id="ARBA00023163"/>
    </source>
</evidence>
<dbReference type="Pfam" id="PF17935">
    <property type="entry name" value="TetR_C_27"/>
    <property type="match status" value="1"/>
</dbReference>
<dbReference type="InterPro" id="IPR036271">
    <property type="entry name" value="Tet_transcr_reg_TetR-rel_C_sf"/>
</dbReference>
<dbReference type="EMBL" id="SZPQ01000011">
    <property type="protein sequence ID" value="TKI06508.1"/>
    <property type="molecule type" value="Genomic_DNA"/>
</dbReference>
<keyword evidence="1" id="KW-0805">Transcription regulation</keyword>
<evidence type="ECO:0000256" key="2">
    <source>
        <dbReference type="ARBA" id="ARBA00023125"/>
    </source>
</evidence>
<feature type="DNA-binding region" description="H-T-H motif" evidence="4">
    <location>
        <begin position="39"/>
        <end position="58"/>
    </location>
</feature>
<dbReference type="InterPro" id="IPR050109">
    <property type="entry name" value="HTH-type_TetR-like_transc_reg"/>
</dbReference>
<proteinExistence type="predicted"/>
<dbReference type="SUPFAM" id="SSF48498">
    <property type="entry name" value="Tetracyclin repressor-like, C-terminal domain"/>
    <property type="match status" value="1"/>
</dbReference>
<evidence type="ECO:0000259" key="5">
    <source>
        <dbReference type="PROSITE" id="PS50977"/>
    </source>
</evidence>
<accession>A0ABY2SMR6</accession>
<comment type="caution">
    <text evidence="6">The sequence shown here is derived from an EMBL/GenBank/DDBJ whole genome shotgun (WGS) entry which is preliminary data.</text>
</comment>
<keyword evidence="7" id="KW-1185">Reference proteome</keyword>
<dbReference type="Proteomes" id="UP000305202">
    <property type="component" value="Unassembled WGS sequence"/>
</dbReference>